<dbReference type="Pfam" id="PF00109">
    <property type="entry name" value="ketoacyl-synt"/>
    <property type="match status" value="1"/>
</dbReference>
<dbReference type="SMART" id="SM00825">
    <property type="entry name" value="PKS_KS"/>
    <property type="match status" value="1"/>
</dbReference>
<dbReference type="SUPFAM" id="SSF53901">
    <property type="entry name" value="Thiolase-like"/>
    <property type="match status" value="1"/>
</dbReference>
<evidence type="ECO:0000313" key="6">
    <source>
        <dbReference type="EMBL" id="PWK05383.1"/>
    </source>
</evidence>
<evidence type="ECO:0000256" key="1">
    <source>
        <dbReference type="ARBA" id="ARBA00022450"/>
    </source>
</evidence>
<proteinExistence type="predicted"/>
<evidence type="ECO:0000256" key="2">
    <source>
        <dbReference type="ARBA" id="ARBA00022553"/>
    </source>
</evidence>
<dbReference type="PROSITE" id="PS00012">
    <property type="entry name" value="PHOSPHOPANTETHEINE"/>
    <property type="match status" value="1"/>
</dbReference>
<dbReference type="CDD" id="cd08953">
    <property type="entry name" value="KR_2_SDR_x"/>
    <property type="match status" value="1"/>
</dbReference>
<dbReference type="RefSeq" id="WP_109691085.1">
    <property type="nucleotide sequence ID" value="NZ_QGGL01000023.1"/>
</dbReference>
<dbReference type="InterPro" id="IPR013968">
    <property type="entry name" value="PKS_KR"/>
</dbReference>
<sequence>MDQLFKFIIDQTGKGKIDKETAIQLVKQFKEQDIKEADDIAIIGMAGKMPRANNLGEYWQNIQAGIDCITTFPAGREDDMTRYMRAVGTPEEDIRFNKNGFIEDIDKFDYKFFRLSIKEASLMDPHQRMFLETAWEAIEDAGYGGSKLTGSNTGVYVGFATSIRDSYQKQILEVDPSAIPLSMVGNLAAVLPSRISYLLDLRGPSMVIDTACSSSLVAINLACEALRDGKCDTAIAGGVKLNILPLDNEFMRIGIESSDARTRAFNDDSNGAGIGEGVCAVVLKPLKKALRDGDSVYAVIKGWAMNQDGNSVGLTAPNPAAQTDVILKAWESAKIQPETVSYIETHGTGTKLGDPIEIKGIQDAFRKFTDKTQFCAVGSLKTNIGHSSEAAGLLSLMKTVLALRHKQLPASLYFDKPNRAIRFSESPVYVNTQLRPWEAPAGTALRCGVNSFGISGTNCHVVLEEAPAQESRSPQEPSLPLLAISAKSEAALQELVRNYRDFLLEQPDVNLANICYTASTGRWHHSHRLAIHFSSREDLLHKLSRPDVLQSSEHEGIAYGTHKVVGSKGENADAGVITEQEKVALDKQAARLIEAGEIEGSDILALGTLYATGAEIQWDQLFDKKQHARLHLPVYPFERTRCWMDVPEVAISAREEEPEDQFYGVSWQATPLEIEPSVLSDWHEQTVLIFKDQGDLWERIAEQFKSRSEKLLFVEFGDAYAQRADDTFVLSGAEEDYERLLSSLREGELSRILYLNAGSGSTGVESYDALQKSQREGVYSLFYLTRALVKLGFDQGLNLNVISQGVYTVTGEEEALYPEHAPLIGIGKAINHEHPGIRIRCIDMDRHTDLDAVLKQMQDPSETYQTAYRHGVRYAEEFREMPIEQAADEPVTIKDEGLYLITGGLGGIGLEVAKYFTTKARVRLALVTRTVMPERAKWDDIISAGSNDKDIKRIAAIRAIEASGSEVILCSADVADEASMRVVIDDLRSTYGKIDGIVHGAGIPGDGFLFLKTQEAFDQVLSPKVFGTYVLDHLTKDDAPDFMICFSSGLAILSEPGHGDYTAANSYLDAYTAYRNRQGRKTLAINWTTWKETGMAVDYGFNYDTFFKAIPTEAALSGLDIVLNKKLNSVLIGEFSYIPQFLFLIDRLPLKFAGKFREKCDRVLREHNATKGPRKETRAAKPGGKVELVGKAGEAFSEIELKVAQIYNEILGFAEINIYDSFFELGGDSVMLNRMLAILNKEFPSKVKLIDLFNYTSVATLSAYISSKYEPVESEVITVQEEVRAEDYEDMLDEMVKGNLSIDEILKNMT</sequence>
<name>A0A316D4V0_9BACL</name>
<gene>
    <name evidence="6" type="ORF">C7459_1238</name>
</gene>
<organism evidence="6 7">
    <name type="scientific">Tumebacillus permanentifrigoris</name>
    <dbReference type="NCBI Taxonomy" id="378543"/>
    <lineage>
        <taxon>Bacteria</taxon>
        <taxon>Bacillati</taxon>
        <taxon>Bacillota</taxon>
        <taxon>Bacilli</taxon>
        <taxon>Bacillales</taxon>
        <taxon>Alicyclobacillaceae</taxon>
        <taxon>Tumebacillus</taxon>
    </lineage>
</organism>
<dbReference type="Gene3D" id="1.10.1240.100">
    <property type="match status" value="1"/>
</dbReference>
<keyword evidence="7" id="KW-1185">Reference proteome</keyword>
<dbReference type="Gene3D" id="3.40.47.10">
    <property type="match status" value="1"/>
</dbReference>
<dbReference type="GO" id="GO:0071770">
    <property type="term" value="P:DIM/DIP cell wall layer assembly"/>
    <property type="evidence" value="ECO:0007669"/>
    <property type="project" value="TreeGrafter"/>
</dbReference>
<dbReference type="InterPro" id="IPR018201">
    <property type="entry name" value="Ketoacyl_synth_AS"/>
</dbReference>
<dbReference type="GO" id="GO:0004312">
    <property type="term" value="F:fatty acid synthase activity"/>
    <property type="evidence" value="ECO:0007669"/>
    <property type="project" value="TreeGrafter"/>
</dbReference>
<feature type="domain" description="Carrier" evidence="4">
    <location>
        <begin position="1194"/>
        <end position="1269"/>
    </location>
</feature>
<dbReference type="EMBL" id="QGGL01000023">
    <property type="protein sequence ID" value="PWK05383.1"/>
    <property type="molecule type" value="Genomic_DNA"/>
</dbReference>
<feature type="domain" description="Ketosynthase family 3 (KS3)" evidence="5">
    <location>
        <begin position="37"/>
        <end position="465"/>
    </location>
</feature>
<dbReference type="PROSITE" id="PS50075">
    <property type="entry name" value="CARRIER"/>
    <property type="match status" value="1"/>
</dbReference>
<dbReference type="Pfam" id="PF21394">
    <property type="entry name" value="Beta-ketacyl_N"/>
    <property type="match status" value="1"/>
</dbReference>
<dbReference type="GO" id="GO:0004315">
    <property type="term" value="F:3-oxoacyl-[acyl-carrier-protein] synthase activity"/>
    <property type="evidence" value="ECO:0007669"/>
    <property type="project" value="InterPro"/>
</dbReference>
<comment type="caution">
    <text evidence="6">The sequence shown here is derived from an EMBL/GenBank/DDBJ whole genome shotgun (WGS) entry which is preliminary data.</text>
</comment>
<dbReference type="PROSITE" id="PS00606">
    <property type="entry name" value="KS3_1"/>
    <property type="match status" value="1"/>
</dbReference>
<dbReference type="Pfam" id="PF08659">
    <property type="entry name" value="KR"/>
    <property type="match status" value="1"/>
</dbReference>
<dbReference type="InterPro" id="IPR006162">
    <property type="entry name" value="Ppantetheine_attach_site"/>
</dbReference>
<dbReference type="InterPro" id="IPR014031">
    <property type="entry name" value="Ketoacyl_synth_C"/>
</dbReference>
<dbReference type="InterPro" id="IPR014030">
    <property type="entry name" value="Ketoacyl_synth_N"/>
</dbReference>
<dbReference type="Gene3D" id="3.40.50.720">
    <property type="entry name" value="NAD(P)-binding Rossmann-like Domain"/>
    <property type="match status" value="1"/>
</dbReference>
<dbReference type="InterPro" id="IPR009081">
    <property type="entry name" value="PP-bd_ACP"/>
</dbReference>
<dbReference type="GO" id="GO:0005737">
    <property type="term" value="C:cytoplasm"/>
    <property type="evidence" value="ECO:0007669"/>
    <property type="project" value="TreeGrafter"/>
</dbReference>
<dbReference type="SUPFAM" id="SSF47336">
    <property type="entry name" value="ACP-like"/>
    <property type="match status" value="1"/>
</dbReference>
<dbReference type="Proteomes" id="UP000245634">
    <property type="component" value="Unassembled WGS sequence"/>
</dbReference>
<dbReference type="InterPro" id="IPR049490">
    <property type="entry name" value="C883_1060-like_KR_N"/>
</dbReference>
<dbReference type="InterPro" id="IPR057326">
    <property type="entry name" value="KR_dom"/>
</dbReference>
<evidence type="ECO:0000259" key="5">
    <source>
        <dbReference type="PROSITE" id="PS52004"/>
    </source>
</evidence>
<keyword evidence="1" id="KW-0596">Phosphopantetheine</keyword>
<accession>A0A316D4V0</accession>
<dbReference type="Pfam" id="PF22621">
    <property type="entry name" value="CurL-like_PKS_C"/>
    <property type="match status" value="1"/>
</dbReference>
<dbReference type="InterPro" id="IPR016039">
    <property type="entry name" value="Thiolase-like"/>
</dbReference>
<evidence type="ECO:0000313" key="7">
    <source>
        <dbReference type="Proteomes" id="UP000245634"/>
    </source>
</evidence>
<dbReference type="PANTHER" id="PTHR43775:SF37">
    <property type="entry name" value="SI:DKEY-61P9.11"/>
    <property type="match status" value="1"/>
</dbReference>
<dbReference type="InterPro" id="IPR036736">
    <property type="entry name" value="ACP-like_sf"/>
</dbReference>
<dbReference type="SMART" id="SM00822">
    <property type="entry name" value="PKS_KR"/>
    <property type="match status" value="1"/>
</dbReference>
<dbReference type="GO" id="GO:0006633">
    <property type="term" value="P:fatty acid biosynthetic process"/>
    <property type="evidence" value="ECO:0007669"/>
    <property type="project" value="InterPro"/>
</dbReference>
<dbReference type="GO" id="GO:0005886">
    <property type="term" value="C:plasma membrane"/>
    <property type="evidence" value="ECO:0007669"/>
    <property type="project" value="TreeGrafter"/>
</dbReference>
<evidence type="ECO:0000256" key="3">
    <source>
        <dbReference type="ARBA" id="ARBA00022679"/>
    </source>
</evidence>
<dbReference type="InterPro" id="IPR036291">
    <property type="entry name" value="NAD(P)-bd_dom_sf"/>
</dbReference>
<dbReference type="InterPro" id="IPR020841">
    <property type="entry name" value="PKS_Beta-ketoAc_synthase_dom"/>
</dbReference>
<dbReference type="OrthoDB" id="9765680at2"/>
<reference evidence="6 7" key="1">
    <citation type="submission" date="2018-05" db="EMBL/GenBank/DDBJ databases">
        <title>Genomic Encyclopedia of Type Strains, Phase IV (KMG-IV): sequencing the most valuable type-strain genomes for metagenomic binning, comparative biology and taxonomic classification.</title>
        <authorList>
            <person name="Goeker M."/>
        </authorList>
    </citation>
    <scope>NUCLEOTIDE SEQUENCE [LARGE SCALE GENOMIC DNA]</scope>
    <source>
        <strain evidence="6 7">DSM 18773</strain>
    </source>
</reference>
<dbReference type="Pfam" id="PF00550">
    <property type="entry name" value="PP-binding"/>
    <property type="match status" value="1"/>
</dbReference>
<protein>
    <submittedName>
        <fullName evidence="6">Phosphopantetheine binding protein</fullName>
    </submittedName>
</protein>
<dbReference type="SUPFAM" id="SSF51735">
    <property type="entry name" value="NAD(P)-binding Rossmann-fold domains"/>
    <property type="match status" value="2"/>
</dbReference>
<dbReference type="Pfam" id="PF02801">
    <property type="entry name" value="Ketoacyl-synt_C"/>
    <property type="match status" value="1"/>
</dbReference>
<dbReference type="InterPro" id="IPR050091">
    <property type="entry name" value="PKS_NRPS_Biosynth_Enz"/>
</dbReference>
<dbReference type="CDD" id="cd00833">
    <property type="entry name" value="PKS"/>
    <property type="match status" value="1"/>
</dbReference>
<dbReference type="PANTHER" id="PTHR43775">
    <property type="entry name" value="FATTY ACID SYNTHASE"/>
    <property type="match status" value="1"/>
</dbReference>
<keyword evidence="3" id="KW-0808">Transferase</keyword>
<dbReference type="PROSITE" id="PS52004">
    <property type="entry name" value="KS3_2"/>
    <property type="match status" value="1"/>
</dbReference>
<dbReference type="Gene3D" id="1.10.1200.10">
    <property type="entry name" value="ACP-like"/>
    <property type="match status" value="1"/>
</dbReference>
<evidence type="ECO:0000259" key="4">
    <source>
        <dbReference type="PROSITE" id="PS50075"/>
    </source>
</evidence>
<keyword evidence="2" id="KW-0597">Phosphoprotein</keyword>